<evidence type="ECO:0000313" key="5">
    <source>
        <dbReference type="Proteomes" id="UP000516369"/>
    </source>
</evidence>
<evidence type="ECO:0000256" key="3">
    <source>
        <dbReference type="SAM" id="SignalP"/>
    </source>
</evidence>
<dbReference type="Pfam" id="PF04333">
    <property type="entry name" value="MlaA"/>
    <property type="match status" value="1"/>
</dbReference>
<sequence>MMNIQAYAFRSVRSLALQSALLGLVAATLLAGCATPPPKSDPEAYAEFKADNDPLEPLNRGIFAFNQVLDGLFLKPFAEFYKLLLPPPVQTGIHNVLNNLRAPVILVNNLLQGEGSEAANTAGRFVINTTLGVGGFGDVAAYWGMPYRDEDFGQTLGVWGVGEGPFLMLPLIGPSNPRDATGLLVDSMFIDPLGIVGTYVFDAPQTMQTISFIRLSLTAVDARARNYDALADLEKNSLDFYAALRSLYRQYRRGEIYNGVPPANDDALKDAPEGVIE</sequence>
<dbReference type="InterPro" id="IPR007428">
    <property type="entry name" value="MlaA"/>
</dbReference>
<organism evidence="4 5">
    <name type="scientific">Defluviicoccus vanus</name>
    <dbReference type="NCBI Taxonomy" id="111831"/>
    <lineage>
        <taxon>Bacteria</taxon>
        <taxon>Pseudomonadati</taxon>
        <taxon>Pseudomonadota</taxon>
        <taxon>Alphaproteobacteria</taxon>
        <taxon>Rhodospirillales</taxon>
        <taxon>Rhodospirillaceae</taxon>
        <taxon>Defluviicoccus</taxon>
    </lineage>
</organism>
<dbReference type="AlphaFoldDB" id="A0A7H1N150"/>
<feature type="signal peptide" evidence="3">
    <location>
        <begin position="1"/>
        <end position="31"/>
    </location>
</feature>
<dbReference type="GO" id="GO:0120010">
    <property type="term" value="P:intermembrane phospholipid transfer"/>
    <property type="evidence" value="ECO:0007669"/>
    <property type="project" value="TreeGrafter"/>
</dbReference>
<name>A0A7H1N150_9PROT</name>
<keyword evidence="4" id="KW-0449">Lipoprotein</keyword>
<accession>A0A7H1N150</accession>
<evidence type="ECO:0000313" key="4">
    <source>
        <dbReference type="EMBL" id="QNT69436.1"/>
    </source>
</evidence>
<evidence type="ECO:0000256" key="1">
    <source>
        <dbReference type="ARBA" id="ARBA00010634"/>
    </source>
</evidence>
<dbReference type="KEGG" id="dvn:HQ394_09005"/>
<keyword evidence="2 3" id="KW-0732">Signal</keyword>
<dbReference type="RefSeq" id="WP_190262938.1">
    <property type="nucleotide sequence ID" value="NZ_CP053923.1"/>
</dbReference>
<proteinExistence type="inferred from homology"/>
<feature type="chain" id="PRO_5028979111" evidence="3">
    <location>
        <begin position="32"/>
        <end position="277"/>
    </location>
</feature>
<dbReference type="Proteomes" id="UP000516369">
    <property type="component" value="Chromosome"/>
</dbReference>
<reference evidence="4 5" key="1">
    <citation type="submission" date="2020-05" db="EMBL/GenBank/DDBJ databases">
        <title>Complete closed genome sequence of Defluviicoccus vanus.</title>
        <authorList>
            <person name="Bessarab I."/>
            <person name="Arumugam K."/>
            <person name="Maszenan A.M."/>
            <person name="Seviour R.J."/>
            <person name="Williams R.B."/>
        </authorList>
    </citation>
    <scope>NUCLEOTIDE SEQUENCE [LARGE SCALE GENOMIC DNA]</scope>
    <source>
        <strain evidence="4 5">Ben 114</strain>
    </source>
</reference>
<protein>
    <submittedName>
        <fullName evidence="4">VacJ family lipoprotein</fullName>
    </submittedName>
</protein>
<dbReference type="PRINTS" id="PR01805">
    <property type="entry name" value="VACJLIPOPROT"/>
</dbReference>
<comment type="similarity">
    <text evidence="1">Belongs to the MlaA family.</text>
</comment>
<dbReference type="PANTHER" id="PTHR30035:SF3">
    <property type="entry name" value="INTERMEMBRANE PHOSPHOLIPID TRANSPORT SYSTEM LIPOPROTEIN MLAA"/>
    <property type="match status" value="1"/>
</dbReference>
<dbReference type="PANTHER" id="PTHR30035">
    <property type="entry name" value="LIPOPROTEIN VACJ-RELATED"/>
    <property type="match status" value="1"/>
</dbReference>
<evidence type="ECO:0000256" key="2">
    <source>
        <dbReference type="ARBA" id="ARBA00022729"/>
    </source>
</evidence>
<dbReference type="EMBL" id="CP053923">
    <property type="protein sequence ID" value="QNT69436.1"/>
    <property type="molecule type" value="Genomic_DNA"/>
</dbReference>
<gene>
    <name evidence="4" type="ORF">HQ394_09005</name>
</gene>
<keyword evidence="5" id="KW-1185">Reference proteome</keyword>
<dbReference type="GO" id="GO:0016020">
    <property type="term" value="C:membrane"/>
    <property type="evidence" value="ECO:0007669"/>
    <property type="project" value="InterPro"/>
</dbReference>